<protein>
    <submittedName>
        <fullName evidence="5">DUF3320 domain-containing protein</fullName>
    </submittedName>
</protein>
<dbReference type="InterPro" id="IPR041679">
    <property type="entry name" value="DNA2/NAM7-like_C"/>
</dbReference>
<evidence type="ECO:0000259" key="4">
    <source>
        <dbReference type="Pfam" id="PF18741"/>
    </source>
</evidence>
<dbReference type="InterPro" id="IPR021754">
    <property type="entry name" value="DUF3320"/>
</dbReference>
<feature type="domain" description="Restriction endonuclease type II-like" evidence="4">
    <location>
        <begin position="1619"/>
        <end position="1716"/>
    </location>
</feature>
<evidence type="ECO:0000259" key="3">
    <source>
        <dbReference type="Pfam" id="PF13087"/>
    </source>
</evidence>
<dbReference type="Gene3D" id="3.40.960.10">
    <property type="entry name" value="VSR Endonuclease"/>
    <property type="match status" value="1"/>
</dbReference>
<evidence type="ECO:0000313" key="5">
    <source>
        <dbReference type="EMBL" id="MDH7639968.1"/>
    </source>
</evidence>
<dbReference type="InterPro" id="IPR049468">
    <property type="entry name" value="Restrct_endonuc-II-like_dom"/>
</dbReference>
<dbReference type="SUPFAM" id="SSF52980">
    <property type="entry name" value="Restriction endonuclease-like"/>
    <property type="match status" value="1"/>
</dbReference>
<proteinExistence type="predicted"/>
<reference evidence="5" key="1">
    <citation type="submission" date="2023-04" db="EMBL/GenBank/DDBJ databases">
        <title>Sphingomonas sp. MAHUQ-71 isolated from rice field.</title>
        <authorList>
            <person name="Huq M.A."/>
        </authorList>
    </citation>
    <scope>NUCLEOTIDE SEQUENCE</scope>
    <source>
        <strain evidence="5">MAHUQ-71</strain>
    </source>
</reference>
<gene>
    <name evidence="5" type="ORF">QGN17_14625</name>
</gene>
<dbReference type="RefSeq" id="WP_281045332.1">
    <property type="nucleotide sequence ID" value="NZ_JARYGZ010000002.1"/>
</dbReference>
<dbReference type="Pfam" id="PF13087">
    <property type="entry name" value="AAA_12"/>
    <property type="match status" value="1"/>
</dbReference>
<dbReference type="Pfam" id="PF11784">
    <property type="entry name" value="DUF3320"/>
    <property type="match status" value="1"/>
</dbReference>
<dbReference type="InterPro" id="IPR011335">
    <property type="entry name" value="Restrct_endonuc-II-like"/>
</dbReference>
<dbReference type="SUPFAM" id="SSF52540">
    <property type="entry name" value="P-loop containing nucleoside triphosphate hydrolases"/>
    <property type="match status" value="1"/>
</dbReference>
<dbReference type="Pfam" id="PF13195">
    <property type="entry name" value="DUF4011"/>
    <property type="match status" value="1"/>
</dbReference>
<dbReference type="InterPro" id="IPR041677">
    <property type="entry name" value="DNA2/NAM7_AAA_11"/>
</dbReference>
<sequence length="1967" mass="214793">MSWTVEVAVAAKIGFATHQNAIPVIRDLKVAAPLEGEKASDLVLTLSADPPFVQAKTWRIDAMAPGDEIDVADRDVALNATLLHDLTESMTGTLSLSLADATGAVLAECAHPVELLAHNQWGGLSTMAELLPAFVMPNDPAVDKVLKTASDVLRRAGKPDALDGYQSGKRERVWELASAVWSAVAGLRLSYALPPASFERTGQKVRTPSQILAGGVATCLDTALLFAAALEQASLNPLLVLTEGHAFVGVWLQPVEFAALVTDEAAALRRRFDLDDLVVFETTLATQNPPASFSQAMATARREIAEEADGRFEMAIDVRRARMQRIRPLGVAGTGHSPSDEVVVAMAEGLEVAPDLPAFDVEVSEEAPTATGRILQWQRKLLNLTTSNNLLSLREGKSVVKLLCPDPGALEDLLADGKKIRIVPMPDLDVGGRDERLYEQQTQTSLRLEVAEQAMRRGEALSLLPKDKLDASLVELYRKARTDLEEGGANTLYLAMGFLKWKKSPTEEKVYRAPLILLPVRLERKSALSGVTMIAHEDEPRFNLTLLELLRQDFELTIPGLDGELPKDHSGIDVPGVWRRVREAVRDIAGFEVVPEVVIGTFSFAKYLMWKDLVDRADRLKESPLVRHLIDRDGSVQVDRSGFPRAEEMDAKVDPARLFTPLPADSSQLVAVIASAEGRDFVLDGPPGTGKSQTISNIIAHNLALGRRVLFVAEKRAALEVVQRRLADKGLAPFCLELHSAKATKSAVLKQLDSAWTARDALTAEEWEREAAETRRLRDDLNGVVALLHLEEPNGWTIHRAIGRTVRDATGSTPRFAFAASVRHSGEDMVRFRDVARRLGIARKAVTDLPAELDGVARTEWSNGWQEDIVASAGEVPGAIDAVETGRSGVSTATKLPLPGEDRDQLRALVEFVELCLTTHGHDVRFAFAPDMADRVTAVREAVALIDRYRAEEGALSAAYAPEAARRIDIEGTQAAWTVASGRFWFFAALAQRKVARSLAQAGGASGPVEPEADLPRLLAMRDLLARIDALAVRASGIPGWAGLATDGALVEQAIGRAERLRAAIAAQADGPETLVELRRAVSTLVVDANEMLAGDGPVAGAAERLRGSLERMDRVVGRFDELCAAPAGAGFDGLRARAAVVVAHARRLNDWTAWRRVRDEALQAGIAPLVEALERGAVAPEASVETFETAYARWFAFVRIDQEPLLTQFMAGEQEDRIARFRELDDRMGELSSRYIRARLCGLIPDKSEVGKKDGYGTLKHQLQLQRPSMPIRKLASEMGDAFTRLAPCMLMSPLSIAQYLPADQALFDLVIFDEASQITPWDAIGAMARGKQVIIAGDPKQMPPSNDFQRGTGAATVDDDTVPDLPSILDECLGAGVPSHRLSWHYRSRHESLITFSNARYYGNELVTFPPPETRPSAVTWQKVPGVYTSGIKTNPIEAQAIVDEAVRRLRDPAFVDERGAPLSLGIITMNAEQMRLVEDLLDKARRAHPAIEPHFDAETRLEPVCVRNLETVQGDERDVILLGVNFGPTEPGGQTMSMSFGKLNNFGGERRLNVAATRARREMKVFTSFDPGMIDLTRTASGGVRDLKAFIEFAERGPRAIAEANKGSMGGADSPFEEAVTTELRRRGWTAVPQVGVSKFRIDLGIVHPDRPGDYLVGVECDGASYHSAATARDRDKVRQAILEGLGWTLVRTWSTDWWIDRDRAADKLHARIEALLDADRTARAEAEAAAADPLASDARTPHDEIIEIVAPSRTAVPETDDVEGDVGDVATGEPDPVLIVDHGSERREPIYARAAEPIVAAAAGWSAETDLYRATAFKTFEGELDPLRFYEASYDDLLARLVAHVLRFEAPIAESLLVQRIARAHGFQRAGRVIRDRVMAVAEREHFVQEESSGGRFVWSTEADCAVWGHARAPASMDDIRQIEDISLAEIRVARNGRDATEVARLFGVRRLTSTAKTRIDSA</sequence>
<dbReference type="Gene3D" id="3.40.50.300">
    <property type="entry name" value="P-loop containing nucleotide triphosphate hydrolases"/>
    <property type="match status" value="3"/>
</dbReference>
<feature type="domain" description="DNA2/NAM7 helicase helicase" evidence="2">
    <location>
        <begin position="1306"/>
        <end position="1346"/>
    </location>
</feature>
<evidence type="ECO:0000259" key="1">
    <source>
        <dbReference type="Pfam" id="PF11784"/>
    </source>
</evidence>
<feature type="domain" description="DNA2/NAM7 helicase-like C-terminal" evidence="3">
    <location>
        <begin position="1377"/>
        <end position="1569"/>
    </location>
</feature>
<accession>A0ABT6N3T9</accession>
<organism evidence="5 6">
    <name type="scientific">Sphingomonas oryzagri</name>
    <dbReference type="NCBI Taxonomy" id="3042314"/>
    <lineage>
        <taxon>Bacteria</taxon>
        <taxon>Pseudomonadati</taxon>
        <taxon>Pseudomonadota</taxon>
        <taxon>Alphaproteobacteria</taxon>
        <taxon>Sphingomonadales</taxon>
        <taxon>Sphingomonadaceae</taxon>
        <taxon>Sphingomonas</taxon>
    </lineage>
</organism>
<keyword evidence="6" id="KW-1185">Reference proteome</keyword>
<dbReference type="PANTHER" id="PTHR10887">
    <property type="entry name" value="DNA2/NAM7 HELICASE FAMILY"/>
    <property type="match status" value="1"/>
</dbReference>
<evidence type="ECO:0000313" key="6">
    <source>
        <dbReference type="Proteomes" id="UP001160625"/>
    </source>
</evidence>
<comment type="caution">
    <text evidence="5">The sequence shown here is derived from an EMBL/GenBank/DDBJ whole genome shotgun (WGS) entry which is preliminary data.</text>
</comment>
<evidence type="ECO:0000259" key="2">
    <source>
        <dbReference type="Pfam" id="PF13086"/>
    </source>
</evidence>
<dbReference type="EMBL" id="JARYGZ010000002">
    <property type="protein sequence ID" value="MDH7639968.1"/>
    <property type="molecule type" value="Genomic_DNA"/>
</dbReference>
<name>A0ABT6N3T9_9SPHN</name>
<dbReference type="CDD" id="cd18808">
    <property type="entry name" value="SF1_C_Upf1"/>
    <property type="match status" value="1"/>
</dbReference>
<feature type="domain" description="DUF3320" evidence="1">
    <location>
        <begin position="1832"/>
        <end position="1880"/>
    </location>
</feature>
<dbReference type="InterPro" id="IPR025103">
    <property type="entry name" value="DUF4011"/>
</dbReference>
<dbReference type="InterPro" id="IPR047187">
    <property type="entry name" value="SF1_C_Upf1"/>
</dbReference>
<dbReference type="PANTHER" id="PTHR10887:SF495">
    <property type="entry name" value="HELICASE SENATAXIN ISOFORM X1-RELATED"/>
    <property type="match status" value="1"/>
</dbReference>
<dbReference type="Proteomes" id="UP001160625">
    <property type="component" value="Unassembled WGS sequence"/>
</dbReference>
<dbReference type="InterPro" id="IPR027417">
    <property type="entry name" value="P-loop_NTPase"/>
</dbReference>
<dbReference type="InterPro" id="IPR045055">
    <property type="entry name" value="DNA2/NAM7-like"/>
</dbReference>
<dbReference type="Pfam" id="PF13086">
    <property type="entry name" value="AAA_11"/>
    <property type="match status" value="1"/>
</dbReference>
<dbReference type="Pfam" id="PF18741">
    <property type="entry name" value="MTES_1575"/>
    <property type="match status" value="1"/>
</dbReference>